<proteinExistence type="predicted"/>
<reference evidence="1" key="1">
    <citation type="submission" date="2013-10" db="EMBL/GenBank/DDBJ databases">
        <title>Draft genome sequence of Clostridium botulinum type B strain Osaka05.</title>
        <authorList>
            <person name="Sakaguchi Y."/>
            <person name="Hosomi K."/>
            <person name="Uchiyama J."/>
            <person name="Ogura Y."/>
            <person name="Sakaguchi M."/>
            <person name="Kohda T."/>
            <person name="Mukamoto M."/>
            <person name="Misawa N."/>
            <person name="Matsuzaki S."/>
            <person name="Hayashi T."/>
            <person name="Kozaki S."/>
        </authorList>
    </citation>
    <scope>NUCLEOTIDE SEQUENCE</scope>
    <source>
        <strain evidence="1">Osaka05</strain>
    </source>
</reference>
<organism evidence="1">
    <name type="scientific">Clostridium botulinum B str. Osaka05</name>
    <dbReference type="NCBI Taxonomy" id="1407017"/>
    <lineage>
        <taxon>Bacteria</taxon>
        <taxon>Bacillati</taxon>
        <taxon>Bacillota</taxon>
        <taxon>Clostridia</taxon>
        <taxon>Eubacteriales</taxon>
        <taxon>Clostridiaceae</taxon>
        <taxon>Clostridium</taxon>
    </lineage>
</organism>
<dbReference type="Proteomes" id="UP000054164">
    <property type="component" value="Unassembled WGS sequence"/>
</dbReference>
<dbReference type="HOGENOM" id="CLU_208969_0_0_9"/>
<evidence type="ECO:0000313" key="1">
    <source>
        <dbReference type="EMBL" id="BAO05239.1"/>
    </source>
</evidence>
<protein>
    <submittedName>
        <fullName evidence="1">Uncharacterized protein</fullName>
    </submittedName>
</protein>
<dbReference type="EMBL" id="BA000059">
    <property type="protein sequence ID" value="BAO05239.1"/>
    <property type="molecule type" value="Genomic_DNA"/>
</dbReference>
<dbReference type="AlphaFoldDB" id="A0A060NA21"/>
<name>A0A060NA21_CLOBO</name>
<dbReference type="RefSeq" id="WP_195745642.1">
    <property type="nucleotide sequence ID" value="NZ_BA000059.1"/>
</dbReference>
<sequence>MENTDLKVFKSILDKDQYNKFQVEERRDTGTKNIVVFNTIFVFFNELSYRWI</sequence>
<gene>
    <name evidence="1" type="ORF">CBO05P2_214</name>
</gene>
<accession>A0A060NA21</accession>